<protein>
    <submittedName>
        <fullName evidence="2">Class I SAM-dependent methyltransferase</fullName>
    </submittedName>
</protein>
<dbReference type="CDD" id="cd02440">
    <property type="entry name" value="AdoMet_MTases"/>
    <property type="match status" value="1"/>
</dbReference>
<dbReference type="GO" id="GO:0008757">
    <property type="term" value="F:S-adenosylmethionine-dependent methyltransferase activity"/>
    <property type="evidence" value="ECO:0007669"/>
    <property type="project" value="InterPro"/>
</dbReference>
<dbReference type="RefSeq" id="WP_125480704.1">
    <property type="nucleotide sequence ID" value="NZ_RSFW01000015.1"/>
</dbReference>
<proteinExistence type="predicted"/>
<keyword evidence="2" id="KW-0489">Methyltransferase</keyword>
<dbReference type="GO" id="GO:0032259">
    <property type="term" value="P:methylation"/>
    <property type="evidence" value="ECO:0007669"/>
    <property type="project" value="UniProtKB-KW"/>
</dbReference>
<name>A0A427TQA7_9BACI</name>
<evidence type="ECO:0000313" key="3">
    <source>
        <dbReference type="Proteomes" id="UP000279911"/>
    </source>
</evidence>
<dbReference type="AlphaFoldDB" id="A0A427TQA7"/>
<comment type="caution">
    <text evidence="2">The sequence shown here is derived from an EMBL/GenBank/DDBJ whole genome shotgun (WGS) entry which is preliminary data.</text>
</comment>
<keyword evidence="2" id="KW-0808">Transferase</keyword>
<dbReference type="EMBL" id="RSFW01000015">
    <property type="protein sequence ID" value="RSD26573.1"/>
    <property type="molecule type" value="Genomic_DNA"/>
</dbReference>
<dbReference type="PANTHER" id="PTHR43861">
    <property type="entry name" value="TRANS-ACONITATE 2-METHYLTRANSFERASE-RELATED"/>
    <property type="match status" value="1"/>
</dbReference>
<evidence type="ECO:0000259" key="1">
    <source>
        <dbReference type="Pfam" id="PF08241"/>
    </source>
</evidence>
<dbReference type="OrthoDB" id="5522265at2"/>
<dbReference type="Pfam" id="PF08241">
    <property type="entry name" value="Methyltransf_11"/>
    <property type="match status" value="1"/>
</dbReference>
<reference evidence="3" key="1">
    <citation type="submission" date="2018-12" db="EMBL/GenBank/DDBJ databases">
        <title>Bacillus chawlae sp. nov., Bacillus glennii sp. nov., and Bacillus saganii sp. nov. Isolated from the Vehicle Assembly Building at Kennedy Space Center where the Viking Spacecraft were Assembled.</title>
        <authorList>
            <person name="Seuylemezian A."/>
            <person name="Vaishampayan P."/>
        </authorList>
    </citation>
    <scope>NUCLEOTIDE SEQUENCE [LARGE SCALE GENOMIC DNA]</scope>
    <source>
        <strain evidence="3">DSM 13966</strain>
    </source>
</reference>
<dbReference type="PANTHER" id="PTHR43861:SF1">
    <property type="entry name" value="TRANS-ACONITATE 2-METHYLTRANSFERASE"/>
    <property type="match status" value="1"/>
</dbReference>
<dbReference type="SUPFAM" id="SSF53335">
    <property type="entry name" value="S-adenosyl-L-methionine-dependent methyltransferases"/>
    <property type="match status" value="1"/>
</dbReference>
<dbReference type="InterPro" id="IPR013216">
    <property type="entry name" value="Methyltransf_11"/>
</dbReference>
<gene>
    <name evidence="2" type="ORF">EJA10_14360</name>
</gene>
<sequence>MGNFNWVAESEKQWDRMAASWNSRSKEMWETGSRKDIVPFMRGFVSPGSSVCDLGCGDGSGSVKLAEAGYSVTGVDVSEEMLGKARLKLANNGRALFIKADLSDSGIADNEFDAVMAINSLEWTSSPMESLKEMARILKSGGHACIGILGPTAGPRKNSFRRLYGEEVICSTIMPWELERLALENGWRKAGEFGVFKKAADQLSLGSLPTELQQSLSFMWVFMFQVQKEGGEE</sequence>
<accession>A0A427TQA7</accession>
<feature type="domain" description="Methyltransferase type 11" evidence="1">
    <location>
        <begin position="53"/>
        <end position="146"/>
    </location>
</feature>
<dbReference type="Proteomes" id="UP000279911">
    <property type="component" value="Unassembled WGS sequence"/>
</dbReference>
<organism evidence="2 3">
    <name type="scientific">Mesobacillus subterraneus</name>
    <dbReference type="NCBI Taxonomy" id="285983"/>
    <lineage>
        <taxon>Bacteria</taxon>
        <taxon>Bacillati</taxon>
        <taxon>Bacillota</taxon>
        <taxon>Bacilli</taxon>
        <taxon>Bacillales</taxon>
        <taxon>Bacillaceae</taxon>
        <taxon>Mesobacillus</taxon>
    </lineage>
</organism>
<evidence type="ECO:0000313" key="2">
    <source>
        <dbReference type="EMBL" id="RSD26573.1"/>
    </source>
</evidence>
<dbReference type="InterPro" id="IPR029063">
    <property type="entry name" value="SAM-dependent_MTases_sf"/>
</dbReference>
<dbReference type="Gene3D" id="3.40.50.150">
    <property type="entry name" value="Vaccinia Virus protein VP39"/>
    <property type="match status" value="1"/>
</dbReference>